<evidence type="ECO:0000313" key="2">
    <source>
        <dbReference type="Proteomes" id="UP000308600"/>
    </source>
</evidence>
<dbReference type="EMBL" id="ML208596">
    <property type="protein sequence ID" value="TFK62240.1"/>
    <property type="molecule type" value="Genomic_DNA"/>
</dbReference>
<accession>A0ACD3A9Z9</accession>
<dbReference type="Proteomes" id="UP000308600">
    <property type="component" value="Unassembled WGS sequence"/>
</dbReference>
<proteinExistence type="predicted"/>
<evidence type="ECO:0000313" key="1">
    <source>
        <dbReference type="EMBL" id="TFK62240.1"/>
    </source>
</evidence>
<reference evidence="1 2" key="1">
    <citation type="journal article" date="2019" name="Nat. Ecol. Evol.">
        <title>Megaphylogeny resolves global patterns of mushroom evolution.</title>
        <authorList>
            <person name="Varga T."/>
            <person name="Krizsan K."/>
            <person name="Foldi C."/>
            <person name="Dima B."/>
            <person name="Sanchez-Garcia M."/>
            <person name="Sanchez-Ramirez S."/>
            <person name="Szollosi G.J."/>
            <person name="Szarkandi J.G."/>
            <person name="Papp V."/>
            <person name="Albert L."/>
            <person name="Andreopoulos W."/>
            <person name="Angelini C."/>
            <person name="Antonin V."/>
            <person name="Barry K.W."/>
            <person name="Bougher N.L."/>
            <person name="Buchanan P."/>
            <person name="Buyck B."/>
            <person name="Bense V."/>
            <person name="Catcheside P."/>
            <person name="Chovatia M."/>
            <person name="Cooper J."/>
            <person name="Damon W."/>
            <person name="Desjardin D."/>
            <person name="Finy P."/>
            <person name="Geml J."/>
            <person name="Haridas S."/>
            <person name="Hughes K."/>
            <person name="Justo A."/>
            <person name="Karasinski D."/>
            <person name="Kautmanova I."/>
            <person name="Kiss B."/>
            <person name="Kocsube S."/>
            <person name="Kotiranta H."/>
            <person name="LaButti K.M."/>
            <person name="Lechner B.E."/>
            <person name="Liimatainen K."/>
            <person name="Lipzen A."/>
            <person name="Lukacs Z."/>
            <person name="Mihaltcheva S."/>
            <person name="Morgado L.N."/>
            <person name="Niskanen T."/>
            <person name="Noordeloos M.E."/>
            <person name="Ohm R.A."/>
            <person name="Ortiz-Santana B."/>
            <person name="Ovrebo C."/>
            <person name="Racz N."/>
            <person name="Riley R."/>
            <person name="Savchenko A."/>
            <person name="Shiryaev A."/>
            <person name="Soop K."/>
            <person name="Spirin V."/>
            <person name="Szebenyi C."/>
            <person name="Tomsovsky M."/>
            <person name="Tulloss R.E."/>
            <person name="Uehling J."/>
            <person name="Grigoriev I.V."/>
            <person name="Vagvolgyi C."/>
            <person name="Papp T."/>
            <person name="Martin F.M."/>
            <person name="Miettinen O."/>
            <person name="Hibbett D.S."/>
            <person name="Nagy L.G."/>
        </authorList>
    </citation>
    <scope>NUCLEOTIDE SEQUENCE [LARGE SCALE GENOMIC DNA]</scope>
    <source>
        <strain evidence="1 2">NL-1719</strain>
    </source>
</reference>
<keyword evidence="2" id="KW-1185">Reference proteome</keyword>
<name>A0ACD3A9Z9_9AGAR</name>
<sequence>MATTSLDETYGSLLIGVYFAIFFQGVLTVQTFLYYDKYPKDRIGIKFMVGTLWILDTVHLALVCDAAYGYLVRNWGNTGALLFSSFSLDAHLIPLALATVIAQGFFLYRIWIFSGGNSLLVAFLAAGCLVTAALEMATGILVLMNRSLNSFKKLEKVAIAMFSLGPAFDVIIALSMCWYLLKEKGRFEKTNSLITRIMYHAVASGLATSLLAIAALIAYLASPNSFDYIGIHFSLGRMYTNALLASLNTRKGYQEGVSQITVTKTVTSVSDRLRQHETHTIESTSSQPPLYYDRDHKETRSYKAAGPELTSFNQDRLGRAV</sequence>
<gene>
    <name evidence="1" type="ORF">BDN72DRAFT_862990</name>
</gene>
<protein>
    <submittedName>
        <fullName evidence="1">Uncharacterized protein</fullName>
    </submittedName>
</protein>
<organism evidence="1 2">
    <name type="scientific">Pluteus cervinus</name>
    <dbReference type="NCBI Taxonomy" id="181527"/>
    <lineage>
        <taxon>Eukaryota</taxon>
        <taxon>Fungi</taxon>
        <taxon>Dikarya</taxon>
        <taxon>Basidiomycota</taxon>
        <taxon>Agaricomycotina</taxon>
        <taxon>Agaricomycetes</taxon>
        <taxon>Agaricomycetidae</taxon>
        <taxon>Agaricales</taxon>
        <taxon>Pluteineae</taxon>
        <taxon>Pluteaceae</taxon>
        <taxon>Pluteus</taxon>
    </lineage>
</organism>